<dbReference type="AlphaFoldDB" id="B9XAD2"/>
<proteinExistence type="predicted"/>
<protein>
    <submittedName>
        <fullName evidence="1">Uncharacterized protein</fullName>
    </submittedName>
</protein>
<accession>B9XAD2</accession>
<dbReference type="RefSeq" id="WP_007412780.1">
    <property type="nucleotide sequence ID" value="NZ_ABOX02000001.1"/>
</dbReference>
<name>B9XAD2_PEDPL</name>
<comment type="caution">
    <text evidence="1">The sequence shown here is derived from an EMBL/GenBank/DDBJ whole genome shotgun (WGS) entry which is preliminary data.</text>
</comment>
<keyword evidence="2" id="KW-1185">Reference proteome</keyword>
<dbReference type="EMBL" id="ABOX02000001">
    <property type="protein sequence ID" value="EEF63473.1"/>
    <property type="molecule type" value="Genomic_DNA"/>
</dbReference>
<dbReference type="STRING" id="320771.Cflav_PD6108"/>
<reference evidence="1 2" key="1">
    <citation type="journal article" date="2011" name="J. Bacteriol.">
        <title>Genome sequence of 'Pedosphaera parvula' Ellin514, an aerobic Verrucomicrobial isolate from pasture soil.</title>
        <authorList>
            <person name="Kant R."/>
            <person name="van Passel M.W."/>
            <person name="Sangwan P."/>
            <person name="Palva A."/>
            <person name="Lucas S."/>
            <person name="Copeland A."/>
            <person name="Lapidus A."/>
            <person name="Glavina Del Rio T."/>
            <person name="Dalin E."/>
            <person name="Tice H."/>
            <person name="Bruce D."/>
            <person name="Goodwin L."/>
            <person name="Pitluck S."/>
            <person name="Chertkov O."/>
            <person name="Larimer F.W."/>
            <person name="Land M.L."/>
            <person name="Hauser L."/>
            <person name="Brettin T.S."/>
            <person name="Detter J.C."/>
            <person name="Han S."/>
            <person name="de Vos W.M."/>
            <person name="Janssen P.H."/>
            <person name="Smidt H."/>
        </authorList>
    </citation>
    <scope>NUCLEOTIDE SEQUENCE [LARGE SCALE GENOMIC DNA]</scope>
    <source>
        <strain evidence="1 2">Ellin514</strain>
    </source>
</reference>
<organism evidence="1 2">
    <name type="scientific">Pedosphaera parvula (strain Ellin514)</name>
    <dbReference type="NCBI Taxonomy" id="320771"/>
    <lineage>
        <taxon>Bacteria</taxon>
        <taxon>Pseudomonadati</taxon>
        <taxon>Verrucomicrobiota</taxon>
        <taxon>Pedosphaerae</taxon>
        <taxon>Pedosphaerales</taxon>
        <taxon>Pedosphaeraceae</taxon>
        <taxon>Pedosphaera</taxon>
    </lineage>
</organism>
<evidence type="ECO:0000313" key="1">
    <source>
        <dbReference type="EMBL" id="EEF63473.1"/>
    </source>
</evidence>
<sequence length="132" mass="14278">MGRNQMALYGSYNVVTMRPISQQAFFDHMDCQSLMVGEGEVRIPSVLRRVPTSFHHSLVGGAGGITKGEMNLLTSIPTRVRMVVGWKGSWATCVGTFLGDGWRGEGLIRLTPDATRVNMPGGWIGIAGRVGV</sequence>
<dbReference type="Proteomes" id="UP000003688">
    <property type="component" value="Unassembled WGS sequence"/>
</dbReference>
<gene>
    <name evidence="1" type="ORF">Cflav_PD6108</name>
</gene>
<evidence type="ECO:0000313" key="2">
    <source>
        <dbReference type="Proteomes" id="UP000003688"/>
    </source>
</evidence>